<accession>A0A0F9PMB5</accession>
<evidence type="ECO:0000313" key="1">
    <source>
        <dbReference type="EMBL" id="KKN02186.1"/>
    </source>
</evidence>
<reference evidence="1" key="1">
    <citation type="journal article" date="2015" name="Nature">
        <title>Complex archaea that bridge the gap between prokaryotes and eukaryotes.</title>
        <authorList>
            <person name="Spang A."/>
            <person name="Saw J.H."/>
            <person name="Jorgensen S.L."/>
            <person name="Zaremba-Niedzwiedzka K."/>
            <person name="Martijn J."/>
            <person name="Lind A.E."/>
            <person name="van Eijk R."/>
            <person name="Schleper C."/>
            <person name="Guy L."/>
            <person name="Ettema T.J."/>
        </authorList>
    </citation>
    <scope>NUCLEOTIDE SEQUENCE</scope>
</reference>
<gene>
    <name evidence="1" type="ORF">LCGC14_1120300</name>
</gene>
<sequence length="103" mass="11863">MRKWIRLSVPLIITSIFLSFGFQPKKEVKVPEFLKVNKPTEVLFPKNKILKAKMLMAPPFLGSSYIGFKEALAFKESSGNYFIINTLGYLGKYQLEFQPNLPF</sequence>
<comment type="caution">
    <text evidence="1">The sequence shown here is derived from an EMBL/GenBank/DDBJ whole genome shotgun (WGS) entry which is preliminary data.</text>
</comment>
<dbReference type="AlphaFoldDB" id="A0A0F9PMB5"/>
<dbReference type="EMBL" id="LAZR01005175">
    <property type="protein sequence ID" value="KKN02186.1"/>
    <property type="molecule type" value="Genomic_DNA"/>
</dbReference>
<organism evidence="1">
    <name type="scientific">marine sediment metagenome</name>
    <dbReference type="NCBI Taxonomy" id="412755"/>
    <lineage>
        <taxon>unclassified sequences</taxon>
        <taxon>metagenomes</taxon>
        <taxon>ecological metagenomes</taxon>
    </lineage>
</organism>
<proteinExistence type="predicted"/>
<protein>
    <submittedName>
        <fullName evidence="1">Uncharacterized protein</fullName>
    </submittedName>
</protein>
<name>A0A0F9PMB5_9ZZZZ</name>